<name>A0A4Y2GM87_ARAVE</name>
<dbReference type="Proteomes" id="UP000499080">
    <property type="component" value="Unassembled WGS sequence"/>
</dbReference>
<accession>A0A4Y2GM87</accession>
<proteinExistence type="predicted"/>
<reference evidence="1 2" key="1">
    <citation type="journal article" date="2019" name="Sci. Rep.">
        <title>Orb-weaving spider Araneus ventricosus genome elucidates the spidroin gene catalogue.</title>
        <authorList>
            <person name="Kono N."/>
            <person name="Nakamura H."/>
            <person name="Ohtoshi R."/>
            <person name="Moran D.A.P."/>
            <person name="Shinohara A."/>
            <person name="Yoshida Y."/>
            <person name="Fujiwara M."/>
            <person name="Mori M."/>
            <person name="Tomita M."/>
            <person name="Arakawa K."/>
        </authorList>
    </citation>
    <scope>NUCLEOTIDE SEQUENCE [LARGE SCALE GENOMIC DNA]</scope>
</reference>
<dbReference type="EMBL" id="BGPR01001472">
    <property type="protein sequence ID" value="GBM54750.1"/>
    <property type="molecule type" value="Genomic_DNA"/>
</dbReference>
<evidence type="ECO:0000313" key="2">
    <source>
        <dbReference type="Proteomes" id="UP000499080"/>
    </source>
</evidence>
<gene>
    <name evidence="1" type="ORF">AVEN_76257_1</name>
</gene>
<protein>
    <submittedName>
        <fullName evidence="1">Uncharacterized protein</fullName>
    </submittedName>
</protein>
<comment type="caution">
    <text evidence="1">The sequence shown here is derived from an EMBL/GenBank/DDBJ whole genome shotgun (WGS) entry which is preliminary data.</text>
</comment>
<sequence length="160" mass="17827">MQVQETLSMTQPDYHETVGNYPSRAICGCFGRINPLTAVMDKTAAYANFQATAERPKCRMLISSTFSNWVVKGAEQSYLFNNGCFLRPLFADVSSETAAEAGSGFPMKGYVSRYQAAVLFLSSASNVLCSDFESQIIFKVHQELFNECLTPMRDRKISTE</sequence>
<organism evidence="1 2">
    <name type="scientific">Araneus ventricosus</name>
    <name type="common">Orbweaver spider</name>
    <name type="synonym">Epeira ventricosa</name>
    <dbReference type="NCBI Taxonomy" id="182803"/>
    <lineage>
        <taxon>Eukaryota</taxon>
        <taxon>Metazoa</taxon>
        <taxon>Ecdysozoa</taxon>
        <taxon>Arthropoda</taxon>
        <taxon>Chelicerata</taxon>
        <taxon>Arachnida</taxon>
        <taxon>Araneae</taxon>
        <taxon>Araneomorphae</taxon>
        <taxon>Entelegynae</taxon>
        <taxon>Araneoidea</taxon>
        <taxon>Araneidae</taxon>
        <taxon>Araneus</taxon>
    </lineage>
</organism>
<dbReference type="AlphaFoldDB" id="A0A4Y2GM87"/>
<keyword evidence="2" id="KW-1185">Reference proteome</keyword>
<evidence type="ECO:0000313" key="1">
    <source>
        <dbReference type="EMBL" id="GBM54750.1"/>
    </source>
</evidence>